<dbReference type="KEGG" id="hni:W911_03450"/>
<protein>
    <recommendedName>
        <fullName evidence="1">DUF6455 domain-containing protein</fullName>
    </recommendedName>
</protein>
<dbReference type="EMBL" id="CP006912">
    <property type="protein sequence ID" value="AHB49883.1"/>
    <property type="molecule type" value="Genomic_DNA"/>
</dbReference>
<feature type="domain" description="DUF6455" evidence="1">
    <location>
        <begin position="10"/>
        <end position="83"/>
    </location>
</feature>
<dbReference type="Pfam" id="PF20056">
    <property type="entry name" value="DUF6455"/>
    <property type="match status" value="1"/>
</dbReference>
<organism evidence="2 3">
    <name type="scientific">Hyphomicrobium nitrativorans NL23</name>
    <dbReference type="NCBI Taxonomy" id="1029756"/>
    <lineage>
        <taxon>Bacteria</taxon>
        <taxon>Pseudomonadati</taxon>
        <taxon>Pseudomonadota</taxon>
        <taxon>Alphaproteobacteria</taxon>
        <taxon>Hyphomicrobiales</taxon>
        <taxon>Hyphomicrobiaceae</taxon>
        <taxon>Hyphomicrobium</taxon>
    </lineage>
</organism>
<evidence type="ECO:0000259" key="1">
    <source>
        <dbReference type="Pfam" id="PF20056"/>
    </source>
</evidence>
<dbReference type="InterPro" id="IPR045601">
    <property type="entry name" value="DUF6455"/>
</dbReference>
<sequence>MEWPLCRLVERRANRMTVVMDRLGVDALTLVRRDGGCAYADARTTCLHCPYAQDCLAWLDADPPSSERPDFCPNLAVFESCRKTTT</sequence>
<gene>
    <name evidence="2" type="ORF">W911_03450</name>
</gene>
<dbReference type="Proteomes" id="UP000018542">
    <property type="component" value="Chromosome"/>
</dbReference>
<dbReference type="OrthoDB" id="7961152at2"/>
<dbReference type="PATRIC" id="fig|1029756.8.peg.720"/>
<reference evidence="2 3" key="1">
    <citation type="journal article" date="2014" name="Genome Announc.">
        <title>Complete Genome Sequence of Hyphomicrobium nitrativorans Strain NL23, a Denitrifying Bacterium Isolated from Biofilm of a Methanol-Fed Denitrification System Treating Seawater at the Montreal Biodome.</title>
        <authorList>
            <person name="Martineau C."/>
            <person name="Villeneuve C."/>
            <person name="Mauffrey F."/>
            <person name="Villemur R."/>
        </authorList>
    </citation>
    <scope>NUCLEOTIDE SEQUENCE [LARGE SCALE GENOMIC DNA]</scope>
    <source>
        <strain evidence="2">NL23</strain>
    </source>
</reference>
<proteinExistence type="predicted"/>
<accession>V5SH74</accession>
<dbReference type="HOGENOM" id="CLU_185981_0_0_5"/>
<name>V5SH74_9HYPH</name>
<evidence type="ECO:0000313" key="3">
    <source>
        <dbReference type="Proteomes" id="UP000018542"/>
    </source>
</evidence>
<dbReference type="RefSeq" id="WP_023786104.1">
    <property type="nucleotide sequence ID" value="NC_022997.1"/>
</dbReference>
<keyword evidence="3" id="KW-1185">Reference proteome</keyword>
<evidence type="ECO:0000313" key="2">
    <source>
        <dbReference type="EMBL" id="AHB49883.1"/>
    </source>
</evidence>
<dbReference type="AlphaFoldDB" id="V5SH74"/>